<sequence length="402" mass="47160">MEENAWLETILKKNAYDKSISKVLNVSMESVVPEGNYYTSVIYTAKIDVLLRSGRKSKISLIIKTTHQEGDIAELLKKNPIFKGETKFYSDIFSKFDQLMDDYQDNREKLWCNMIGYIPYDTIAFDDLKAENYTMADRTKFLDKNHALLVLNSLGRFHAMGHVLMKKGLVSKEDFLLYYLEMDDHPVVNNMFQGGLKQLCHVMETEWPAEWNNVVNRLKAQIDVAVKRLKALFSKDTFQTICHGDCWTCNMMFKYCPYDEKVPVAMKFVDMQGAHLNSFGFDILHVLYTSVRSDIRNAYWNDLIKEYHRSLKSTMSLYEMEDFTPTLEKINEELKRLEYYSFIVNLLIFPIHCYDKPGAFKMENIDENRDGMNAFDPGIFNTDKYKTEVQKQLMKWLDEGLY</sequence>
<gene>
    <name evidence="2" type="ORF">O3M35_001086</name>
</gene>
<dbReference type="Gene3D" id="3.90.1200.10">
    <property type="match status" value="1"/>
</dbReference>
<keyword evidence="3" id="KW-1185">Reference proteome</keyword>
<dbReference type="InterPro" id="IPR011009">
    <property type="entry name" value="Kinase-like_dom_sf"/>
</dbReference>
<dbReference type="AlphaFoldDB" id="A0AAW1DNX4"/>
<reference evidence="2 3" key="1">
    <citation type="submission" date="2022-12" db="EMBL/GenBank/DDBJ databases">
        <title>Chromosome-level genome assembly of true bugs.</title>
        <authorList>
            <person name="Ma L."/>
            <person name="Li H."/>
        </authorList>
    </citation>
    <scope>NUCLEOTIDE SEQUENCE [LARGE SCALE GENOMIC DNA]</scope>
    <source>
        <strain evidence="2">Lab_2022b</strain>
    </source>
</reference>
<name>A0AAW1DNX4_9HEMI</name>
<comment type="caution">
    <text evidence="2">The sequence shown here is derived from an EMBL/GenBank/DDBJ whole genome shotgun (WGS) entry which is preliminary data.</text>
</comment>
<dbReference type="SMART" id="SM00587">
    <property type="entry name" value="CHK"/>
    <property type="match status" value="1"/>
</dbReference>
<dbReference type="InterPro" id="IPR015897">
    <property type="entry name" value="CHK_kinase-like"/>
</dbReference>
<accession>A0AAW1DNX4</accession>
<dbReference type="Pfam" id="PF02958">
    <property type="entry name" value="EcKL"/>
    <property type="match status" value="1"/>
</dbReference>
<dbReference type="SUPFAM" id="SSF56112">
    <property type="entry name" value="Protein kinase-like (PK-like)"/>
    <property type="match status" value="1"/>
</dbReference>
<feature type="domain" description="CHK kinase-like" evidence="1">
    <location>
        <begin position="123"/>
        <end position="317"/>
    </location>
</feature>
<dbReference type="PANTHER" id="PTHR11012">
    <property type="entry name" value="PROTEIN KINASE-LIKE DOMAIN-CONTAINING"/>
    <property type="match status" value="1"/>
</dbReference>
<dbReference type="Proteomes" id="UP001461498">
    <property type="component" value="Unassembled WGS sequence"/>
</dbReference>
<evidence type="ECO:0000313" key="2">
    <source>
        <dbReference type="EMBL" id="KAK9512721.1"/>
    </source>
</evidence>
<dbReference type="PANTHER" id="PTHR11012:SF56">
    <property type="entry name" value="CHK KINASE-LIKE DOMAIN-CONTAINING PROTEIN-RELATED"/>
    <property type="match status" value="1"/>
</dbReference>
<organism evidence="2 3">
    <name type="scientific">Rhynocoris fuscipes</name>
    <dbReference type="NCBI Taxonomy" id="488301"/>
    <lineage>
        <taxon>Eukaryota</taxon>
        <taxon>Metazoa</taxon>
        <taxon>Ecdysozoa</taxon>
        <taxon>Arthropoda</taxon>
        <taxon>Hexapoda</taxon>
        <taxon>Insecta</taxon>
        <taxon>Pterygota</taxon>
        <taxon>Neoptera</taxon>
        <taxon>Paraneoptera</taxon>
        <taxon>Hemiptera</taxon>
        <taxon>Heteroptera</taxon>
        <taxon>Panheteroptera</taxon>
        <taxon>Cimicomorpha</taxon>
        <taxon>Reduviidae</taxon>
        <taxon>Harpactorinae</taxon>
        <taxon>Harpactorini</taxon>
        <taxon>Rhynocoris</taxon>
    </lineage>
</organism>
<protein>
    <recommendedName>
        <fullName evidence="1">CHK kinase-like domain-containing protein</fullName>
    </recommendedName>
</protein>
<dbReference type="EMBL" id="JAPXFL010000001">
    <property type="protein sequence ID" value="KAK9512721.1"/>
    <property type="molecule type" value="Genomic_DNA"/>
</dbReference>
<evidence type="ECO:0000313" key="3">
    <source>
        <dbReference type="Proteomes" id="UP001461498"/>
    </source>
</evidence>
<evidence type="ECO:0000259" key="1">
    <source>
        <dbReference type="SMART" id="SM00587"/>
    </source>
</evidence>
<dbReference type="InterPro" id="IPR004119">
    <property type="entry name" value="EcKL"/>
</dbReference>
<proteinExistence type="predicted"/>